<dbReference type="InterPro" id="IPR018961">
    <property type="entry name" value="DnaJ_homolog_subfam-C_membr-28"/>
</dbReference>
<organism evidence="2 3">
    <name type="scientific">Bacillus mesophilum</name>
    <dbReference type="NCBI Taxonomy" id="1071718"/>
    <lineage>
        <taxon>Bacteria</taxon>
        <taxon>Bacillati</taxon>
        <taxon>Bacillota</taxon>
        <taxon>Bacilli</taxon>
        <taxon>Bacillales</taxon>
        <taxon>Bacillaceae</taxon>
        <taxon>Bacillus</taxon>
    </lineage>
</organism>
<dbReference type="InterPro" id="IPR052573">
    <property type="entry name" value="DnaJ_C_subfamily_28"/>
</dbReference>
<evidence type="ECO:0000259" key="1">
    <source>
        <dbReference type="Pfam" id="PF09350"/>
    </source>
</evidence>
<dbReference type="PANTHER" id="PTHR39158">
    <property type="entry name" value="OS08G0560600 PROTEIN"/>
    <property type="match status" value="1"/>
</dbReference>
<dbReference type="RefSeq" id="WP_151574771.1">
    <property type="nucleotide sequence ID" value="NZ_WBOT01000004.1"/>
</dbReference>
<evidence type="ECO:0000313" key="3">
    <source>
        <dbReference type="Proteomes" id="UP000441354"/>
    </source>
</evidence>
<keyword evidence="3" id="KW-1185">Reference proteome</keyword>
<proteinExistence type="predicted"/>
<dbReference type="OrthoDB" id="9798476at2"/>
<feature type="domain" description="DnaJ homologue subfamily C member 28 conserved" evidence="1">
    <location>
        <begin position="7"/>
        <end position="73"/>
    </location>
</feature>
<reference evidence="2 3" key="1">
    <citation type="journal article" date="2014" name="Arch. Microbiol.">
        <title>Bacillus mesophilum sp. nov., strain IITR-54T, a novel 4-chlorobiphenyl dechlorinating bacterium.</title>
        <authorList>
            <person name="Manickam N."/>
            <person name="Singh N.K."/>
            <person name="Bajaj A."/>
            <person name="Kumar R.M."/>
            <person name="Kaur G."/>
            <person name="Kaur N."/>
            <person name="Bala M."/>
            <person name="Kumar A."/>
            <person name="Mayilraj S."/>
        </authorList>
    </citation>
    <scope>NUCLEOTIDE SEQUENCE [LARGE SCALE GENOMIC DNA]</scope>
    <source>
        <strain evidence="2 3">IITR-54</strain>
    </source>
</reference>
<dbReference type="AlphaFoldDB" id="A0A7V7RKT1"/>
<dbReference type="PANTHER" id="PTHR39158:SF1">
    <property type="entry name" value="DNAJ HOMOLOG SUBFAMILY C MEMBER 28"/>
    <property type="match status" value="1"/>
</dbReference>
<dbReference type="Proteomes" id="UP000441354">
    <property type="component" value="Unassembled WGS sequence"/>
</dbReference>
<dbReference type="Pfam" id="PF09350">
    <property type="entry name" value="DJC28_CD"/>
    <property type="match status" value="1"/>
</dbReference>
<name>A0A7V7RKT1_9BACI</name>
<gene>
    <name evidence="2" type="ORF">F7732_14675</name>
</gene>
<sequence>MDLFSIIAEEKIKKAYKDKEFENLPGYGKPLPKDDLAAVPESMRMAYRILKNAGYTPEENDLKNEIKSIEDLIKLCEDPQEKKELQKKVNEKLLHYNRILSKRKTNTNSTVFKSYENKIQNKLL</sequence>
<dbReference type="EMBL" id="WBOT01000004">
    <property type="protein sequence ID" value="KAB2331907.1"/>
    <property type="molecule type" value="Genomic_DNA"/>
</dbReference>
<protein>
    <submittedName>
        <fullName evidence="2">DUF1992 domain-containing protein</fullName>
    </submittedName>
</protein>
<evidence type="ECO:0000313" key="2">
    <source>
        <dbReference type="EMBL" id="KAB2331907.1"/>
    </source>
</evidence>
<comment type="caution">
    <text evidence="2">The sequence shown here is derived from an EMBL/GenBank/DDBJ whole genome shotgun (WGS) entry which is preliminary data.</text>
</comment>
<accession>A0A7V7RKT1</accession>